<evidence type="ECO:0000313" key="1">
    <source>
        <dbReference type="EMBL" id="GBN67242.1"/>
    </source>
</evidence>
<evidence type="ECO:0000313" key="2">
    <source>
        <dbReference type="EMBL" id="GBN80380.1"/>
    </source>
</evidence>
<dbReference type="EMBL" id="BGPR01018874">
    <property type="protein sequence ID" value="GBN80380.1"/>
    <property type="molecule type" value="Genomic_DNA"/>
</dbReference>
<accession>A0A4Y2QV30</accession>
<organism evidence="1 3">
    <name type="scientific">Araneus ventricosus</name>
    <name type="common">Orbweaver spider</name>
    <name type="synonym">Epeira ventricosa</name>
    <dbReference type="NCBI Taxonomy" id="182803"/>
    <lineage>
        <taxon>Eukaryota</taxon>
        <taxon>Metazoa</taxon>
        <taxon>Ecdysozoa</taxon>
        <taxon>Arthropoda</taxon>
        <taxon>Chelicerata</taxon>
        <taxon>Arachnida</taxon>
        <taxon>Araneae</taxon>
        <taxon>Araneomorphae</taxon>
        <taxon>Entelegynae</taxon>
        <taxon>Araneoidea</taxon>
        <taxon>Araneidae</taxon>
        <taxon>Araneus</taxon>
    </lineage>
</organism>
<sequence length="85" mass="9488">MVAKVGLDGSICLVVSVSFEARNPILLKRPNFFPLVGAKIPTLALLTKKGVRPGEDKQAESRPTSMWRTGFITYNKMLQTLPEQW</sequence>
<gene>
    <name evidence="1" type="ORF">AVEN_189786_1</name>
    <name evidence="2" type="ORF">AVEN_25558_1</name>
</gene>
<dbReference type="AlphaFoldDB" id="A0A4Y2QV30"/>
<protein>
    <submittedName>
        <fullName evidence="1">Uncharacterized protein</fullName>
    </submittedName>
</protein>
<dbReference type="EMBL" id="BGPR01014914">
    <property type="protein sequence ID" value="GBN67242.1"/>
    <property type="molecule type" value="Genomic_DNA"/>
</dbReference>
<comment type="caution">
    <text evidence="1">The sequence shown here is derived from an EMBL/GenBank/DDBJ whole genome shotgun (WGS) entry which is preliminary data.</text>
</comment>
<evidence type="ECO:0000313" key="3">
    <source>
        <dbReference type="Proteomes" id="UP000499080"/>
    </source>
</evidence>
<dbReference type="Proteomes" id="UP000499080">
    <property type="component" value="Unassembled WGS sequence"/>
</dbReference>
<reference evidence="1 3" key="1">
    <citation type="journal article" date="2019" name="Sci. Rep.">
        <title>Orb-weaving spider Araneus ventricosus genome elucidates the spidroin gene catalogue.</title>
        <authorList>
            <person name="Kono N."/>
            <person name="Nakamura H."/>
            <person name="Ohtoshi R."/>
            <person name="Moran D.A.P."/>
            <person name="Shinohara A."/>
            <person name="Yoshida Y."/>
            <person name="Fujiwara M."/>
            <person name="Mori M."/>
            <person name="Tomita M."/>
            <person name="Arakawa K."/>
        </authorList>
    </citation>
    <scope>NUCLEOTIDE SEQUENCE [LARGE SCALE GENOMIC DNA]</scope>
</reference>
<proteinExistence type="predicted"/>
<name>A0A4Y2QV30_ARAVE</name>
<keyword evidence="3" id="KW-1185">Reference proteome</keyword>